<sequence length="224" mass="25909">MFGWFAGICQPVHCGAPRIFSRQCQTCNYENVEDPYQVLGVQSSATVEQIRSAYYEKSKLVHPDRSNAGAQYTASPEAFHRLSDAYALLSNPTTRKQYDQYVASQRNGVWSNVSLLCFNIYFLIYILQPSAFSRNSSSIDDDFLRYREIYRSHSPRFHRAKSTHNTRGFYPDIDPPPGFTHRRQVNVWNSNNARQSVPLYLHWILQFCGLTVMAISFYCITMDD</sequence>
<dbReference type="Pfam" id="PF00226">
    <property type="entry name" value="DnaJ"/>
    <property type="match status" value="1"/>
</dbReference>
<dbReference type="EMBL" id="LUCM01011563">
    <property type="protein sequence ID" value="KAA0183796.1"/>
    <property type="molecule type" value="Genomic_DNA"/>
</dbReference>
<dbReference type="InterPro" id="IPR018253">
    <property type="entry name" value="DnaJ_domain_CS"/>
</dbReference>
<name>A0A8E0VET9_9TREM</name>
<dbReference type="PROSITE" id="PS00636">
    <property type="entry name" value="DNAJ_1"/>
    <property type="match status" value="1"/>
</dbReference>
<dbReference type="PRINTS" id="PR00625">
    <property type="entry name" value="JDOMAIN"/>
</dbReference>
<evidence type="ECO:0000256" key="1">
    <source>
        <dbReference type="SAM" id="Phobius"/>
    </source>
</evidence>
<gene>
    <name evidence="3" type="ORF">FBUS_04416</name>
</gene>
<feature type="domain" description="J" evidence="2">
    <location>
        <begin position="34"/>
        <end position="102"/>
    </location>
</feature>
<reference evidence="3" key="1">
    <citation type="submission" date="2019-05" db="EMBL/GenBank/DDBJ databases">
        <title>Annotation for the trematode Fasciolopsis buski.</title>
        <authorList>
            <person name="Choi Y.-J."/>
        </authorList>
    </citation>
    <scope>NUCLEOTIDE SEQUENCE</scope>
    <source>
        <strain evidence="3">HT</strain>
        <tissue evidence="3">Whole worm</tissue>
    </source>
</reference>
<feature type="transmembrane region" description="Helical" evidence="1">
    <location>
        <begin position="109"/>
        <end position="127"/>
    </location>
</feature>
<dbReference type="CDD" id="cd06257">
    <property type="entry name" value="DnaJ"/>
    <property type="match status" value="1"/>
</dbReference>
<protein>
    <recommendedName>
        <fullName evidence="2">J domain-containing protein</fullName>
    </recommendedName>
</protein>
<dbReference type="PANTHER" id="PTHR44825:SF1">
    <property type="entry name" value="DNAJ HOMOLOG SUBFAMILY C MEMBER 4"/>
    <property type="match status" value="1"/>
</dbReference>
<keyword evidence="1" id="KW-0472">Membrane</keyword>
<dbReference type="SMART" id="SM00271">
    <property type="entry name" value="DnaJ"/>
    <property type="match status" value="1"/>
</dbReference>
<accession>A0A8E0VET9</accession>
<comment type="caution">
    <text evidence="3">The sequence shown here is derived from an EMBL/GenBank/DDBJ whole genome shotgun (WGS) entry which is preliminary data.</text>
</comment>
<evidence type="ECO:0000313" key="4">
    <source>
        <dbReference type="Proteomes" id="UP000728185"/>
    </source>
</evidence>
<dbReference type="OrthoDB" id="552049at2759"/>
<dbReference type="SUPFAM" id="SSF46565">
    <property type="entry name" value="Chaperone J-domain"/>
    <property type="match status" value="1"/>
</dbReference>
<proteinExistence type="predicted"/>
<dbReference type="PROSITE" id="PS50076">
    <property type="entry name" value="DNAJ_2"/>
    <property type="match status" value="1"/>
</dbReference>
<keyword evidence="4" id="KW-1185">Reference proteome</keyword>
<keyword evidence="1" id="KW-1133">Transmembrane helix</keyword>
<dbReference type="PANTHER" id="PTHR44825">
    <property type="match status" value="1"/>
</dbReference>
<organism evidence="3 4">
    <name type="scientific">Fasciolopsis buskii</name>
    <dbReference type="NCBI Taxonomy" id="27845"/>
    <lineage>
        <taxon>Eukaryota</taxon>
        <taxon>Metazoa</taxon>
        <taxon>Spiralia</taxon>
        <taxon>Lophotrochozoa</taxon>
        <taxon>Platyhelminthes</taxon>
        <taxon>Trematoda</taxon>
        <taxon>Digenea</taxon>
        <taxon>Plagiorchiida</taxon>
        <taxon>Echinostomata</taxon>
        <taxon>Echinostomatoidea</taxon>
        <taxon>Fasciolidae</taxon>
        <taxon>Fasciolopsis</taxon>
    </lineage>
</organism>
<dbReference type="InterPro" id="IPR036869">
    <property type="entry name" value="J_dom_sf"/>
</dbReference>
<dbReference type="Proteomes" id="UP000728185">
    <property type="component" value="Unassembled WGS sequence"/>
</dbReference>
<evidence type="ECO:0000259" key="2">
    <source>
        <dbReference type="PROSITE" id="PS50076"/>
    </source>
</evidence>
<dbReference type="InterPro" id="IPR001623">
    <property type="entry name" value="DnaJ_domain"/>
</dbReference>
<dbReference type="InterPro" id="IPR052763">
    <property type="entry name" value="DnaJ_C4"/>
</dbReference>
<dbReference type="Gene3D" id="1.10.287.110">
    <property type="entry name" value="DnaJ domain"/>
    <property type="match status" value="1"/>
</dbReference>
<evidence type="ECO:0000313" key="3">
    <source>
        <dbReference type="EMBL" id="KAA0183796.1"/>
    </source>
</evidence>
<feature type="transmembrane region" description="Helical" evidence="1">
    <location>
        <begin position="200"/>
        <end position="220"/>
    </location>
</feature>
<dbReference type="AlphaFoldDB" id="A0A8E0VET9"/>
<keyword evidence="1" id="KW-0812">Transmembrane</keyword>